<protein>
    <submittedName>
        <fullName evidence="2">Uncharacterized protein</fullName>
    </submittedName>
</protein>
<name>A0ABM4TYU9_DROSZ</name>
<reference evidence="2" key="1">
    <citation type="submission" date="2025-08" db="UniProtKB">
        <authorList>
            <consortium name="RefSeq"/>
        </authorList>
    </citation>
    <scope>IDENTIFICATION</scope>
</reference>
<accession>A0ABM4TYU9</accession>
<gene>
    <name evidence="2" type="primary">LOC139354771</name>
</gene>
<evidence type="ECO:0000313" key="2">
    <source>
        <dbReference type="RefSeq" id="XP_070855118.1"/>
    </source>
</evidence>
<dbReference type="RefSeq" id="XP_070855118.1">
    <property type="nucleotide sequence ID" value="XM_070999017.1"/>
</dbReference>
<sequence length="126" mass="14775">MAIPYIMSAWRIWLGNFGKSKIWTVIMASKDELECEDHFIKNFYRLPSGAYSVRLPMKPHAKALGDSYTQAHRRILSLERELQRNPHLKHQHVAFIKEYLEVNHKARDSSEAVGLCKYFLPHHCIL</sequence>
<organism evidence="1 2">
    <name type="scientific">Drosophila suzukii</name>
    <name type="common">Spotted-wing drosophila fruit fly</name>
    <dbReference type="NCBI Taxonomy" id="28584"/>
    <lineage>
        <taxon>Eukaryota</taxon>
        <taxon>Metazoa</taxon>
        <taxon>Ecdysozoa</taxon>
        <taxon>Arthropoda</taxon>
        <taxon>Hexapoda</taxon>
        <taxon>Insecta</taxon>
        <taxon>Pterygota</taxon>
        <taxon>Neoptera</taxon>
        <taxon>Endopterygota</taxon>
        <taxon>Diptera</taxon>
        <taxon>Brachycera</taxon>
        <taxon>Muscomorpha</taxon>
        <taxon>Ephydroidea</taxon>
        <taxon>Drosophilidae</taxon>
        <taxon>Drosophila</taxon>
        <taxon>Sophophora</taxon>
    </lineage>
</organism>
<dbReference type="GeneID" id="139354771"/>
<dbReference type="Proteomes" id="UP001652628">
    <property type="component" value="Unplaced"/>
</dbReference>
<keyword evidence="1" id="KW-1185">Reference proteome</keyword>
<proteinExistence type="predicted"/>
<evidence type="ECO:0000313" key="1">
    <source>
        <dbReference type="Proteomes" id="UP001652628"/>
    </source>
</evidence>